<dbReference type="EMBL" id="FUWJ01000001">
    <property type="protein sequence ID" value="SJZ36224.1"/>
    <property type="molecule type" value="Genomic_DNA"/>
</dbReference>
<dbReference type="Proteomes" id="UP000190092">
    <property type="component" value="Unassembled WGS sequence"/>
</dbReference>
<dbReference type="AlphaFoldDB" id="A0A1T4K1E8"/>
<evidence type="ECO:0000313" key="2">
    <source>
        <dbReference type="EMBL" id="SJZ36224.1"/>
    </source>
</evidence>
<accession>A0A1T4K1E8</accession>
<keyword evidence="3" id="KW-1185">Reference proteome</keyword>
<dbReference type="InterPro" id="IPR010839">
    <property type="entry name" value="AtuA_N"/>
</dbReference>
<dbReference type="Pfam" id="PF07287">
    <property type="entry name" value="AtuA"/>
    <property type="match status" value="2"/>
</dbReference>
<evidence type="ECO:0000259" key="1">
    <source>
        <dbReference type="Pfam" id="PF07287"/>
    </source>
</evidence>
<evidence type="ECO:0000313" key="3">
    <source>
        <dbReference type="Proteomes" id="UP000190092"/>
    </source>
</evidence>
<feature type="domain" description="Acyclic terpene utilisation N-terminal" evidence="1">
    <location>
        <begin position="245"/>
        <end position="406"/>
    </location>
</feature>
<protein>
    <recommendedName>
        <fullName evidence="1">Acyclic terpene utilisation N-terminal domain-containing protein</fullName>
    </recommendedName>
</protein>
<sequence>MMVAAGNDEIRILTPSGMLGYGFPVEHLRLGLAQKPHAITIDSGSTDSGPQKLGLGEMTCSREAYLKDLEVLLEAQKEGRVPLLISSAGGDGSNLHVDVFRDMIADIAHKRGWRFKLARIYADIDKDHIRRELKAGRIEPLGPVPLLDPREIEAATVVVAQMGAEPFQKALDESEGVDVIVSGRAYDPSPTAAMAIRAGFDPALAWHMGKIMECGALCAEPVGRCVIGYLRHDHFEIEPLNPAERCTTASVAAHTLYEKSHPFLLAGPGGTLDLSNCKYEQMTDRRVRVSGSRFNSGARYTVKLEGAKTAGWRSIFIAGARDPIFIGQIDSILERVIAQARAYFRDVPEETYRIVPHIYGKNGVMGDLEPVKVPAHELCIIVEVAAATQALATAICGKLRTGLMHAPYPGRIATAGNLASPFTPLEIPLGQACEFNVYHLMTVDSPTALFPIRYEEIA</sequence>
<dbReference type="STRING" id="225324.SAMN02745126_00648"/>
<gene>
    <name evidence="2" type="ORF">SAMN02745126_00648</name>
</gene>
<proteinExistence type="predicted"/>
<name>A0A1T4K1E8_9HYPH</name>
<organism evidence="2 3">
    <name type="scientific">Enhydrobacter aerosaccus</name>
    <dbReference type="NCBI Taxonomy" id="225324"/>
    <lineage>
        <taxon>Bacteria</taxon>
        <taxon>Pseudomonadati</taxon>
        <taxon>Pseudomonadota</taxon>
        <taxon>Alphaproteobacteria</taxon>
        <taxon>Hyphomicrobiales</taxon>
        <taxon>Enhydrobacter</taxon>
    </lineage>
</organism>
<feature type="domain" description="Acyclic terpene utilisation N-terminal" evidence="1">
    <location>
        <begin position="66"/>
        <end position="219"/>
    </location>
</feature>
<reference evidence="3" key="1">
    <citation type="submission" date="2017-02" db="EMBL/GenBank/DDBJ databases">
        <authorList>
            <person name="Varghese N."/>
            <person name="Submissions S."/>
        </authorList>
    </citation>
    <scope>NUCLEOTIDE SEQUENCE [LARGE SCALE GENOMIC DNA]</scope>
    <source>
        <strain evidence="3">ATCC 27094</strain>
    </source>
</reference>